<dbReference type="Pfam" id="PF02182">
    <property type="entry name" value="SAD_SRA"/>
    <property type="match status" value="1"/>
</dbReference>
<feature type="domain" description="RING-type" evidence="9">
    <location>
        <begin position="325"/>
        <end position="382"/>
    </location>
</feature>
<sequence length="540" mass="60419">MKKKEGDVLSILHDKLMCLICMELPHRPVTTPCGHNFCIKCFEKWVNQLPRKQNCPECRTKIPDSMVNQPKINSALVVAIRMAKAGQDSGSGSHRHFGQLHAENDTKNRGSVLIGKYGAQSVALSGDFEDDDNHGDWFVYTGSGGRDLSGNHQSFEKSNEALHVSCLKGYPVRVVRSHKEKCSSYAPLNGLRCGVYRIEKCWRKFGIQGHIVCRYLFVRCDNEPAPWSSDEHGDRPRPLPVIKELKGAIDVTDRKESPSWDYDEENCCWKWKKPPPLPTTTTKSEFVNLQTTQKVAVSKVKLSPRDVISVEDYYQDKDHKFTLKCQLCREVMNHPLTTPCAHNFCKPCLKSVFAGKSSVRKRYFCQGRSLRAQKSIMKCPSCPTDLSEFLQNPQVNREVMAVIEDLQRQDKEENNEDASENTESSDKPENMIGVANDGRENSDMLDGILEIMGEAKQMNKRLKAKGPDLSGNAAGSEYKSNVSVEEMKLDVAGNVVANDAEQKKRARTKKTVEKAVAIVAAEGNDSPASPLHIGSDNNIS</sequence>
<dbReference type="GO" id="GO:0044027">
    <property type="term" value="P:negative regulation of gene expression via chromosomal CpG island methylation"/>
    <property type="evidence" value="ECO:0007669"/>
    <property type="project" value="TreeGrafter"/>
</dbReference>
<dbReference type="GO" id="GO:0005634">
    <property type="term" value="C:nucleus"/>
    <property type="evidence" value="ECO:0007669"/>
    <property type="project" value="UniProtKB-SubCell"/>
</dbReference>
<dbReference type="Pfam" id="PF13920">
    <property type="entry name" value="zf-C3HC4_3"/>
    <property type="match status" value="1"/>
</dbReference>
<proteinExistence type="predicted"/>
<evidence type="ECO:0008006" key="13">
    <source>
        <dbReference type="Google" id="ProtNLM"/>
    </source>
</evidence>
<dbReference type="SUPFAM" id="SSF57850">
    <property type="entry name" value="RING/U-box"/>
    <property type="match status" value="2"/>
</dbReference>
<dbReference type="GO" id="GO:0003677">
    <property type="term" value="F:DNA binding"/>
    <property type="evidence" value="ECO:0007669"/>
    <property type="project" value="UniProtKB-KW"/>
</dbReference>
<comment type="subcellular location">
    <subcellularLocation>
        <location evidence="7">Nucleus</location>
    </subcellularLocation>
</comment>
<dbReference type="PANTHER" id="PTHR14140:SF27">
    <property type="entry name" value="OS04G0289800 PROTEIN"/>
    <property type="match status" value="1"/>
</dbReference>
<dbReference type="SMART" id="SM00184">
    <property type="entry name" value="RING"/>
    <property type="match status" value="2"/>
</dbReference>
<evidence type="ECO:0000256" key="7">
    <source>
        <dbReference type="PROSITE-ProRule" id="PRU00358"/>
    </source>
</evidence>
<evidence type="ECO:0000256" key="6">
    <source>
        <dbReference type="PROSITE-ProRule" id="PRU00175"/>
    </source>
</evidence>
<evidence type="ECO:0000256" key="4">
    <source>
        <dbReference type="ARBA" id="ARBA00023125"/>
    </source>
</evidence>
<accession>A0AA42B3H5</accession>
<keyword evidence="5 7" id="KW-0539">Nucleus</keyword>
<evidence type="ECO:0000256" key="8">
    <source>
        <dbReference type="SAM" id="MobiDB-lite"/>
    </source>
</evidence>
<reference evidence="11" key="1">
    <citation type="submission" date="2022-03" db="EMBL/GenBank/DDBJ databases">
        <title>A functionally conserved STORR gene fusion in Papaver species that diverged 16.8 million years ago.</title>
        <authorList>
            <person name="Catania T."/>
        </authorList>
    </citation>
    <scope>NUCLEOTIDE SEQUENCE</scope>
    <source>
        <strain evidence="11">S-191538</strain>
    </source>
</reference>
<keyword evidence="3" id="KW-0862">Zinc</keyword>
<feature type="domain" description="RING-type" evidence="9">
    <location>
        <begin position="18"/>
        <end position="59"/>
    </location>
</feature>
<name>A0AA42B3H5_PAPNU</name>
<dbReference type="SMART" id="SM00466">
    <property type="entry name" value="SRA"/>
    <property type="match status" value="1"/>
</dbReference>
<organism evidence="11 12">
    <name type="scientific">Papaver nudicaule</name>
    <name type="common">Iceland poppy</name>
    <dbReference type="NCBI Taxonomy" id="74823"/>
    <lineage>
        <taxon>Eukaryota</taxon>
        <taxon>Viridiplantae</taxon>
        <taxon>Streptophyta</taxon>
        <taxon>Embryophyta</taxon>
        <taxon>Tracheophyta</taxon>
        <taxon>Spermatophyta</taxon>
        <taxon>Magnoliopsida</taxon>
        <taxon>Ranunculales</taxon>
        <taxon>Papaveraceae</taxon>
        <taxon>Papaveroideae</taxon>
        <taxon>Papaver</taxon>
    </lineage>
</organism>
<dbReference type="InterPro" id="IPR017907">
    <property type="entry name" value="Znf_RING_CS"/>
</dbReference>
<dbReference type="Gene3D" id="2.30.280.10">
    <property type="entry name" value="SRA-YDG"/>
    <property type="match status" value="1"/>
</dbReference>
<keyword evidence="12" id="KW-1185">Reference proteome</keyword>
<dbReference type="InterPro" id="IPR001841">
    <property type="entry name" value="Znf_RING"/>
</dbReference>
<protein>
    <recommendedName>
        <fullName evidence="13">RING-type E3 ubiquitin transferase</fullName>
    </recommendedName>
</protein>
<evidence type="ECO:0000256" key="5">
    <source>
        <dbReference type="ARBA" id="ARBA00023242"/>
    </source>
</evidence>
<dbReference type="PROSITE" id="PS50089">
    <property type="entry name" value="ZF_RING_2"/>
    <property type="match status" value="2"/>
</dbReference>
<dbReference type="SUPFAM" id="SSF88697">
    <property type="entry name" value="PUA domain-like"/>
    <property type="match status" value="1"/>
</dbReference>
<dbReference type="GO" id="GO:0008270">
    <property type="term" value="F:zinc ion binding"/>
    <property type="evidence" value="ECO:0007669"/>
    <property type="project" value="UniProtKB-KW"/>
</dbReference>
<feature type="domain" description="YDG" evidence="10">
    <location>
        <begin position="78"/>
        <end position="219"/>
    </location>
</feature>
<dbReference type="InterPro" id="IPR013083">
    <property type="entry name" value="Znf_RING/FYVE/PHD"/>
</dbReference>
<evidence type="ECO:0000256" key="3">
    <source>
        <dbReference type="ARBA" id="ARBA00022833"/>
    </source>
</evidence>
<dbReference type="InterPro" id="IPR045134">
    <property type="entry name" value="UHRF1/2-like"/>
</dbReference>
<evidence type="ECO:0000313" key="12">
    <source>
        <dbReference type="Proteomes" id="UP001177140"/>
    </source>
</evidence>
<dbReference type="Proteomes" id="UP001177140">
    <property type="component" value="Unassembled WGS sequence"/>
</dbReference>
<dbReference type="GO" id="GO:0016567">
    <property type="term" value="P:protein ubiquitination"/>
    <property type="evidence" value="ECO:0007669"/>
    <property type="project" value="TreeGrafter"/>
</dbReference>
<evidence type="ECO:0000256" key="2">
    <source>
        <dbReference type="ARBA" id="ARBA00022771"/>
    </source>
</evidence>
<dbReference type="InterPro" id="IPR003105">
    <property type="entry name" value="SRA_YDG"/>
</dbReference>
<dbReference type="PANTHER" id="PTHR14140">
    <property type="entry name" value="E3 UBIQUITIN-PROTEIN LIGASE UHRF-RELATED"/>
    <property type="match status" value="1"/>
</dbReference>
<dbReference type="PROSITE" id="PS00518">
    <property type="entry name" value="ZF_RING_1"/>
    <property type="match status" value="1"/>
</dbReference>
<dbReference type="InterPro" id="IPR027370">
    <property type="entry name" value="Znf-RING_euk"/>
</dbReference>
<evidence type="ECO:0000313" key="11">
    <source>
        <dbReference type="EMBL" id="MCL7049021.1"/>
    </source>
</evidence>
<dbReference type="InterPro" id="IPR015947">
    <property type="entry name" value="PUA-like_sf"/>
</dbReference>
<feature type="region of interest" description="Disordered" evidence="8">
    <location>
        <begin position="407"/>
        <end position="441"/>
    </location>
</feature>
<gene>
    <name evidence="11" type="ORF">MKW94_012007</name>
</gene>
<keyword evidence="1" id="KW-0479">Metal-binding</keyword>
<dbReference type="PROSITE" id="PS51015">
    <property type="entry name" value="YDG"/>
    <property type="match status" value="1"/>
</dbReference>
<dbReference type="InterPro" id="IPR036987">
    <property type="entry name" value="SRA-YDG_sf"/>
</dbReference>
<evidence type="ECO:0000259" key="9">
    <source>
        <dbReference type="PROSITE" id="PS50089"/>
    </source>
</evidence>
<dbReference type="AlphaFoldDB" id="A0AA42B3H5"/>
<dbReference type="Gene3D" id="3.30.40.10">
    <property type="entry name" value="Zinc/RING finger domain, C3HC4 (zinc finger)"/>
    <property type="match status" value="2"/>
</dbReference>
<dbReference type="Pfam" id="PF13445">
    <property type="entry name" value="zf-RING_UBOX"/>
    <property type="match status" value="1"/>
</dbReference>
<keyword evidence="2 6" id="KW-0863">Zinc-finger</keyword>
<keyword evidence="4" id="KW-0238">DNA-binding</keyword>
<comment type="caution">
    <text evidence="11">The sequence shown here is derived from an EMBL/GenBank/DDBJ whole genome shotgun (WGS) entry which is preliminary data.</text>
</comment>
<dbReference type="EMBL" id="JAJJMA010311055">
    <property type="protein sequence ID" value="MCL7049021.1"/>
    <property type="molecule type" value="Genomic_DNA"/>
</dbReference>
<dbReference type="GO" id="GO:0061630">
    <property type="term" value="F:ubiquitin protein ligase activity"/>
    <property type="evidence" value="ECO:0007669"/>
    <property type="project" value="TreeGrafter"/>
</dbReference>
<evidence type="ECO:0000256" key="1">
    <source>
        <dbReference type="ARBA" id="ARBA00022723"/>
    </source>
</evidence>
<evidence type="ECO:0000259" key="10">
    <source>
        <dbReference type="PROSITE" id="PS51015"/>
    </source>
</evidence>